<dbReference type="KEGG" id="yag:AABB28_01095"/>
<keyword evidence="3" id="KW-1003">Cell membrane</keyword>
<keyword evidence="5 7" id="KW-1133">Transmembrane helix</keyword>
<evidence type="ECO:0000256" key="7">
    <source>
        <dbReference type="SAM" id="Phobius"/>
    </source>
</evidence>
<dbReference type="AlphaFoldDB" id="A0AAN0M2V1"/>
<keyword evidence="4 7" id="KW-0812">Transmembrane</keyword>
<evidence type="ECO:0000256" key="2">
    <source>
        <dbReference type="ARBA" id="ARBA00011006"/>
    </source>
</evidence>
<name>A0AAN0M2V1_9RHOB</name>
<dbReference type="InterPro" id="IPR007341">
    <property type="entry name" value="Transgly_assoc"/>
</dbReference>
<evidence type="ECO:0000313" key="9">
    <source>
        <dbReference type="Proteomes" id="UP001451782"/>
    </source>
</evidence>
<dbReference type="PANTHER" id="PTHR33884:SF3">
    <property type="entry name" value="UPF0410 PROTEIN YMGE"/>
    <property type="match status" value="1"/>
</dbReference>
<dbReference type="Pfam" id="PF04226">
    <property type="entry name" value="Transgly_assoc"/>
    <property type="match status" value="1"/>
</dbReference>
<proteinExistence type="inferred from homology"/>
<comment type="subcellular location">
    <subcellularLocation>
        <location evidence="1">Cell membrane</location>
        <topology evidence="1">Multi-pass membrane protein</topology>
    </subcellularLocation>
</comment>
<protein>
    <submittedName>
        <fullName evidence="8">GlsB/YeaQ/YmgE family stress response membrane protein</fullName>
    </submittedName>
</protein>
<gene>
    <name evidence="8" type="ORF">AABB28_01095</name>
</gene>
<evidence type="ECO:0000256" key="1">
    <source>
        <dbReference type="ARBA" id="ARBA00004651"/>
    </source>
</evidence>
<sequence length="84" mass="8494">MGIESILVIIIIGAIAGWLAGQVIRGFGFGLLGNIVVGILGAFVAGLIFPVIGLGFGGGILGSIVHATLGAVILLFLIRLVKRV</sequence>
<evidence type="ECO:0000256" key="5">
    <source>
        <dbReference type="ARBA" id="ARBA00022989"/>
    </source>
</evidence>
<dbReference type="EMBL" id="CP151762">
    <property type="protein sequence ID" value="WZU63950.1"/>
    <property type="molecule type" value="Genomic_DNA"/>
</dbReference>
<feature type="transmembrane region" description="Helical" evidence="7">
    <location>
        <begin position="6"/>
        <end position="24"/>
    </location>
</feature>
<organism evidence="8 9">
    <name type="scientific">Yoonia algicola</name>
    <dbReference type="NCBI Taxonomy" id="3137368"/>
    <lineage>
        <taxon>Bacteria</taxon>
        <taxon>Pseudomonadati</taxon>
        <taxon>Pseudomonadota</taxon>
        <taxon>Alphaproteobacteria</taxon>
        <taxon>Rhodobacterales</taxon>
        <taxon>Paracoccaceae</taxon>
        <taxon>Yoonia</taxon>
    </lineage>
</organism>
<feature type="transmembrane region" description="Helical" evidence="7">
    <location>
        <begin position="60"/>
        <end position="81"/>
    </location>
</feature>
<dbReference type="Proteomes" id="UP001451782">
    <property type="component" value="Chromosome"/>
</dbReference>
<dbReference type="PANTHER" id="PTHR33884">
    <property type="entry name" value="UPF0410 PROTEIN YMGE"/>
    <property type="match status" value="1"/>
</dbReference>
<evidence type="ECO:0000313" key="8">
    <source>
        <dbReference type="EMBL" id="WZU63950.1"/>
    </source>
</evidence>
<dbReference type="RefSeq" id="WP_342070321.1">
    <property type="nucleotide sequence ID" value="NZ_CP151762.1"/>
</dbReference>
<accession>A0AAN0M2V1</accession>
<comment type="similarity">
    <text evidence="2">Belongs to the UPF0410 family.</text>
</comment>
<evidence type="ECO:0000256" key="4">
    <source>
        <dbReference type="ARBA" id="ARBA00022692"/>
    </source>
</evidence>
<dbReference type="GO" id="GO:0005886">
    <property type="term" value="C:plasma membrane"/>
    <property type="evidence" value="ECO:0007669"/>
    <property type="project" value="UniProtKB-SubCell"/>
</dbReference>
<keyword evidence="6 7" id="KW-0472">Membrane</keyword>
<evidence type="ECO:0000256" key="6">
    <source>
        <dbReference type="ARBA" id="ARBA00023136"/>
    </source>
</evidence>
<reference evidence="8 9" key="1">
    <citation type="submission" date="2024-04" db="EMBL/GenBank/DDBJ databases">
        <title>Phylogenomic analyses of a clade within the roseobacter group suggest taxonomic reassignments of species of the genera Aestuariivita, Citreicella, Loktanella, Nautella, Pelagibaca, Ruegeria, Thalassobius, Thiobacimonas and Tropicibacter, and the proposal o.</title>
        <authorList>
            <person name="Jeon C.O."/>
        </authorList>
    </citation>
    <scope>NUCLEOTIDE SEQUENCE [LARGE SCALE GENOMIC DNA]</scope>
    <source>
        <strain evidence="8 9">G8-12</strain>
    </source>
</reference>
<keyword evidence="9" id="KW-1185">Reference proteome</keyword>
<feature type="transmembrane region" description="Helical" evidence="7">
    <location>
        <begin position="31"/>
        <end position="54"/>
    </location>
</feature>
<evidence type="ECO:0000256" key="3">
    <source>
        <dbReference type="ARBA" id="ARBA00022475"/>
    </source>
</evidence>